<accession>A0A5B3G2X9</accession>
<dbReference type="AlphaFoldDB" id="A0A5B3G2X9"/>
<dbReference type="Pfam" id="PF19570">
    <property type="entry name" value="DUF6088"/>
    <property type="match status" value="1"/>
</dbReference>
<dbReference type="Proteomes" id="UP000323567">
    <property type="component" value="Unassembled WGS sequence"/>
</dbReference>
<gene>
    <name evidence="1" type="ORF">F2Y13_11615</name>
</gene>
<dbReference type="InterPro" id="IPR045738">
    <property type="entry name" value="DUF6088"/>
</dbReference>
<evidence type="ECO:0000313" key="2">
    <source>
        <dbReference type="Proteomes" id="UP000323567"/>
    </source>
</evidence>
<comment type="caution">
    <text evidence="1">The sequence shown here is derived from an EMBL/GenBank/DDBJ whole genome shotgun (WGS) entry which is preliminary data.</text>
</comment>
<reference evidence="1 2" key="1">
    <citation type="journal article" date="2019" name="Nat. Med.">
        <title>A library of human gut bacterial isolates paired with longitudinal multiomics data enables mechanistic microbiome research.</title>
        <authorList>
            <person name="Poyet M."/>
            <person name="Groussin M."/>
            <person name="Gibbons S.M."/>
            <person name="Avila-Pacheco J."/>
            <person name="Jiang X."/>
            <person name="Kearney S.M."/>
            <person name="Perrotta A.R."/>
            <person name="Berdy B."/>
            <person name="Zhao S."/>
            <person name="Lieberman T.D."/>
            <person name="Swanson P.K."/>
            <person name="Smith M."/>
            <person name="Roesemann S."/>
            <person name="Alexander J.E."/>
            <person name="Rich S.A."/>
            <person name="Livny J."/>
            <person name="Vlamakis H."/>
            <person name="Clish C."/>
            <person name="Bullock K."/>
            <person name="Deik A."/>
            <person name="Scott J."/>
            <person name="Pierce K.A."/>
            <person name="Xavier R.J."/>
            <person name="Alm E.J."/>
        </authorList>
    </citation>
    <scope>NUCLEOTIDE SEQUENCE [LARGE SCALE GENOMIC DNA]</scope>
    <source>
        <strain evidence="1 2">BIOML-A2</strain>
    </source>
</reference>
<protein>
    <submittedName>
        <fullName evidence="1">Type IV toxin-antitoxin system AbiEi family antitoxin domain-containing protein</fullName>
    </submittedName>
</protein>
<dbReference type="RefSeq" id="WP_009597008.1">
    <property type="nucleotide sequence ID" value="NZ_CAUCFE010000043.1"/>
</dbReference>
<dbReference type="EMBL" id="VVXK01000018">
    <property type="protein sequence ID" value="KAA2367542.1"/>
    <property type="molecule type" value="Genomic_DNA"/>
</dbReference>
<evidence type="ECO:0000313" key="1">
    <source>
        <dbReference type="EMBL" id="KAA2367542.1"/>
    </source>
</evidence>
<organism evidence="1 2">
    <name type="scientific">Alistipes shahii</name>
    <dbReference type="NCBI Taxonomy" id="328814"/>
    <lineage>
        <taxon>Bacteria</taxon>
        <taxon>Pseudomonadati</taxon>
        <taxon>Bacteroidota</taxon>
        <taxon>Bacteroidia</taxon>
        <taxon>Bacteroidales</taxon>
        <taxon>Rikenellaceae</taxon>
        <taxon>Alistipes</taxon>
    </lineage>
</organism>
<sequence length="202" mass="22812">MQAIEDKILNKIKKCGRGKLYSASDFAVYGSAVSVAKALERLTRKGGLVRIARGLYCYPKIDRKFGMGIQYPTINEIAEKVARQSEARVVPTGMHALNVLGLSAQVPMNYVFYTDGNSRTVNLFNGRKLRFKRVALKNLAYQNKTLMLAVFALKEIGRPQVTEEHTAQLKTIFARIPKSSILPDLRLVPAWIRKIIMSFYEE</sequence>
<name>A0A5B3G2X9_9BACT</name>
<proteinExistence type="predicted"/>